<dbReference type="Gene3D" id="1.10.101.10">
    <property type="entry name" value="PGBD-like superfamily/PGBD"/>
    <property type="match status" value="1"/>
</dbReference>
<dbReference type="InterPro" id="IPR024983">
    <property type="entry name" value="CHAT_dom"/>
</dbReference>
<evidence type="ECO:0000259" key="6">
    <source>
        <dbReference type="Pfam" id="PF12770"/>
    </source>
</evidence>
<keyword evidence="2 3" id="KW-0802">TPR repeat</keyword>
<dbReference type="InterPro" id="IPR036366">
    <property type="entry name" value="PGBDSf"/>
</dbReference>
<dbReference type="SUPFAM" id="SSF47090">
    <property type="entry name" value="PGBD-like"/>
    <property type="match status" value="1"/>
</dbReference>
<evidence type="ECO:0000313" key="8">
    <source>
        <dbReference type="Proteomes" id="UP000664096"/>
    </source>
</evidence>
<evidence type="ECO:0000256" key="1">
    <source>
        <dbReference type="ARBA" id="ARBA00022737"/>
    </source>
</evidence>
<dbReference type="AlphaFoldDB" id="A0A939J3V6"/>
<feature type="domain" description="CHAT" evidence="6">
    <location>
        <begin position="960"/>
        <end position="1257"/>
    </location>
</feature>
<dbReference type="Gene3D" id="1.25.40.10">
    <property type="entry name" value="Tetratricopeptide repeat domain"/>
    <property type="match status" value="4"/>
</dbReference>
<feature type="repeat" description="TPR" evidence="3">
    <location>
        <begin position="607"/>
        <end position="640"/>
    </location>
</feature>
<feature type="domain" description="Peptidoglycan binding-like" evidence="5">
    <location>
        <begin position="23"/>
        <end position="67"/>
    </location>
</feature>
<evidence type="ECO:0000256" key="4">
    <source>
        <dbReference type="SAM" id="Coils"/>
    </source>
</evidence>
<dbReference type="InterPro" id="IPR036365">
    <property type="entry name" value="PGBD-like_sf"/>
</dbReference>
<name>A0A939J3V6_9HYPH</name>
<dbReference type="RefSeq" id="WP_207142758.1">
    <property type="nucleotide sequence ID" value="NZ_JAEKJZ010000005.1"/>
</dbReference>
<proteinExistence type="predicted"/>
<dbReference type="Pfam" id="PF13424">
    <property type="entry name" value="TPR_12"/>
    <property type="match status" value="5"/>
</dbReference>
<feature type="repeat" description="TPR" evidence="3">
    <location>
        <begin position="313"/>
        <end position="346"/>
    </location>
</feature>
<reference evidence="7" key="1">
    <citation type="submission" date="2020-12" db="EMBL/GenBank/DDBJ databases">
        <title>Oil enriched cultivation method for isolating marine PHA-producing bacteria.</title>
        <authorList>
            <person name="Zheng W."/>
            <person name="Yu S."/>
            <person name="Huang Y."/>
        </authorList>
    </citation>
    <scope>NUCLEOTIDE SEQUENCE</scope>
    <source>
        <strain evidence="7">SY-2-12</strain>
    </source>
</reference>
<dbReference type="SMART" id="SM00028">
    <property type="entry name" value="TPR"/>
    <property type="match status" value="11"/>
</dbReference>
<feature type="repeat" description="TPR" evidence="3">
    <location>
        <begin position="523"/>
        <end position="556"/>
    </location>
</feature>
<keyword evidence="1" id="KW-0677">Repeat</keyword>
<accession>A0A939J3V6</accession>
<dbReference type="PROSITE" id="PS50005">
    <property type="entry name" value="TPR"/>
    <property type="match status" value="3"/>
</dbReference>
<dbReference type="PANTHER" id="PTHR45641">
    <property type="entry name" value="TETRATRICOPEPTIDE REPEAT PROTEIN (AFU_ORTHOLOGUE AFUA_6G03870)"/>
    <property type="match status" value="1"/>
</dbReference>
<evidence type="ECO:0000313" key="7">
    <source>
        <dbReference type="EMBL" id="MBN9672913.1"/>
    </source>
</evidence>
<dbReference type="Pfam" id="PF13374">
    <property type="entry name" value="TPR_10"/>
    <property type="match status" value="2"/>
</dbReference>
<evidence type="ECO:0000259" key="5">
    <source>
        <dbReference type="Pfam" id="PF01471"/>
    </source>
</evidence>
<dbReference type="Pfam" id="PF01471">
    <property type="entry name" value="PG_binding_1"/>
    <property type="match status" value="1"/>
</dbReference>
<evidence type="ECO:0000256" key="2">
    <source>
        <dbReference type="ARBA" id="ARBA00022803"/>
    </source>
</evidence>
<dbReference type="InterPro" id="IPR002477">
    <property type="entry name" value="Peptidoglycan-bd-like"/>
</dbReference>
<keyword evidence="4" id="KW-0175">Coiled coil</keyword>
<evidence type="ECO:0000256" key="3">
    <source>
        <dbReference type="PROSITE-ProRule" id="PRU00339"/>
    </source>
</evidence>
<feature type="coiled-coil region" evidence="4">
    <location>
        <begin position="793"/>
        <end position="848"/>
    </location>
</feature>
<comment type="caution">
    <text evidence="7">The sequence shown here is derived from an EMBL/GenBank/DDBJ whole genome shotgun (WGS) entry which is preliminary data.</text>
</comment>
<dbReference type="InterPro" id="IPR019734">
    <property type="entry name" value="TPR_rpt"/>
</dbReference>
<gene>
    <name evidence="7" type="ORF">JF539_21340</name>
</gene>
<organism evidence="7 8">
    <name type="scientific">Roseibium aggregatum</name>
    <dbReference type="NCBI Taxonomy" id="187304"/>
    <lineage>
        <taxon>Bacteria</taxon>
        <taxon>Pseudomonadati</taxon>
        <taxon>Pseudomonadota</taxon>
        <taxon>Alphaproteobacteria</taxon>
        <taxon>Hyphomicrobiales</taxon>
        <taxon>Stappiaceae</taxon>
        <taxon>Roseibium</taxon>
    </lineage>
</organism>
<dbReference type="PANTHER" id="PTHR45641:SF19">
    <property type="entry name" value="NEPHROCYSTIN-3"/>
    <property type="match status" value="1"/>
</dbReference>
<dbReference type="SUPFAM" id="SSF48452">
    <property type="entry name" value="TPR-like"/>
    <property type="match status" value="3"/>
</dbReference>
<dbReference type="Pfam" id="PF12770">
    <property type="entry name" value="CHAT"/>
    <property type="match status" value="1"/>
</dbReference>
<sequence length="1262" mass="139999">MSLPSLASEPLLVAAKDKKSRRQDNVKLGQQWLKALGYYTGKIDGLAGLGTQTAIRRFMEDAGLSGRFDAKAATALMFAVDIKEAQDISAEEALTLLPGALRAKKQGERAEKARETGETAEAEKLFRSALAGFEASTGLNNRFADKALEGLASMLDDADRTSDAGEVYERLAGVRETMFGEEHAKTLEALNLLGLNLTAQKRYAEAEDLLKRVLAIRERVLGPNSPGTLTSTGNLGLTLKKLGQFEEAESLLRRALEGRVKVLGETATATQNMLYEMAVFLDDRGRYREAEPFYRRYSAAREKTLGPEAPKTLSALNRLGLNLVDQGRYKEAETLYKRILEARERTLGPDHPDTLVSVGNFGNLYKKMGRRKEAEAYDRRAYLSKQTALGPEHRSTLISLNNLAYNYLVQDRYDEAEKLFLSLYEIVKRKYEADDPDLLLVEHNLGFLYERRGLHDKAEGYYKRVLAAHERVLGPEHPETLSAVADLASNYQWQGRYGDAERLMMRALEGRTRALGEKHPRTLTSMNDLALLYEDQGRLDEAERLFRKTLDLRTEVLGEGHPATLTSVNNMGFIYESLRRYEEAEPYFSRCMTAREQLFGPDNPDTLICVNNLGFLYYRLKRYDEAEPLYERALESREKALGPEHPRTLLSVNNLARLYEKQKRYPEAERLYLRALEAKERALGEDHPSTLLSLNDLADLYHNRKTHDKAIRVWQAGLAALPAWVERTGFEPGGSFELPLALDKYLQSAAESGLSMPEAGRQTLKAQGWFTYDTLDKALADLGARLGADNPATADLLRRKQDVRDKIAGLRRQFAQTFSETGDKEDRRQELQRQITALERQIQDLDQKIAAEAPDLFELSSARPLDVEEAQALLDQDEAIVAFAWAKEAVYVWFIRSDSIDFRAVPRPERLAGLVSDLRSSVDLSVPAQTAQALKGQPERCLLRSEVRGLETRVFNLCSAHELYRALLEPFADELGGVSNLIVVPDGPLEELPFSLLVRKAPDGGDPAWLVRDMAVSLLPTTSSLRVLRTARPGGPDGRDPYLGIAPGDFKSGDGPAGQRGGLAPLPGTLKEVRSLSEILGASGEGTVTGERASEEFVKTAQLQNYRVLSFATHGLLAGEVAKLTDGAIKEPALAFSPSNGGEDGFLTATEAATLKLNADWLLLSACNTAAANDEVSSGYSGLTRAFFFAGAKSLLVSHWSVDDASALTLMLETVRREANGSAEDKAFALRQAMLKLMKEPAYGHPFFWAPFSLIGDNRSRP</sequence>
<dbReference type="InterPro" id="IPR011990">
    <property type="entry name" value="TPR-like_helical_dom_sf"/>
</dbReference>
<dbReference type="EMBL" id="JAEKJZ010000005">
    <property type="protein sequence ID" value="MBN9672913.1"/>
    <property type="molecule type" value="Genomic_DNA"/>
</dbReference>
<protein>
    <submittedName>
        <fullName evidence="7">Tetratricopeptide repeat protein</fullName>
    </submittedName>
</protein>
<dbReference type="Proteomes" id="UP000664096">
    <property type="component" value="Unassembled WGS sequence"/>
</dbReference>